<sequence>MAHLIEIGQDGTAAFVSANTPAWHRLGTVAPGPMTTTEALKLARLDNWNVSMEPLMALPTGTICVECSAVLDSQHDDMCSVGDHEGLDDTRTVTKDDCVNPVMVPHHRAVVRTNPFTGKRETLSVGGLEYTPIQNETMAETLQAILDESGAIVDTAGSLRDGLDTFVTARMPEGILVGGVDAVELHLAGFNYFQPGKSSEFLITPVRVVCANTQAAALGNHKSRWAVRHSPNAPARILEAREALKLSFDYRDAFADEAEKMLKEQLTIREFEKVCREIWPQPAGEAPPVVKERDDALMGTLKKLFRGDTNANIIKGKTGTHWAGYQTIVEYIDHHAAIIGGGEDSARIRAERALLGKDAPERKQKAFKLLQVA</sequence>
<dbReference type="AlphaFoldDB" id="A0A1G6K428"/>
<accession>A0A1G6K428</accession>
<dbReference type="NCBIfam" id="TIGR03299">
    <property type="entry name" value="LGT_TIGR03299"/>
    <property type="match status" value="1"/>
</dbReference>
<evidence type="ECO:0000313" key="1">
    <source>
        <dbReference type="EMBL" id="SDC25385.1"/>
    </source>
</evidence>
<protein>
    <submittedName>
        <fullName evidence="1">Phage/plasmid-like protein TIGR03299</fullName>
    </submittedName>
</protein>
<name>A0A1G6K428_9PSEU</name>
<dbReference type="Pfam" id="PF06067">
    <property type="entry name" value="DUF932"/>
    <property type="match status" value="1"/>
</dbReference>
<evidence type="ECO:0000313" key="2">
    <source>
        <dbReference type="Proteomes" id="UP000199501"/>
    </source>
</evidence>
<reference evidence="2" key="1">
    <citation type="submission" date="2016-10" db="EMBL/GenBank/DDBJ databases">
        <authorList>
            <person name="Varghese N."/>
            <person name="Submissions S."/>
        </authorList>
    </citation>
    <scope>NUCLEOTIDE SEQUENCE [LARGE SCALE GENOMIC DNA]</scope>
    <source>
        <strain evidence="2">IBRC-M 10403</strain>
    </source>
</reference>
<organism evidence="1 2">
    <name type="scientific">Actinokineospora iranica</name>
    <dbReference type="NCBI Taxonomy" id="1271860"/>
    <lineage>
        <taxon>Bacteria</taxon>
        <taxon>Bacillati</taxon>
        <taxon>Actinomycetota</taxon>
        <taxon>Actinomycetes</taxon>
        <taxon>Pseudonocardiales</taxon>
        <taxon>Pseudonocardiaceae</taxon>
        <taxon>Actinokineospora</taxon>
    </lineage>
</organism>
<dbReference type="OrthoDB" id="576140at2"/>
<dbReference type="InterPro" id="IPR026325">
    <property type="entry name" value="DUF932"/>
</dbReference>
<dbReference type="STRING" id="1271860.SAMN05216174_101690"/>
<dbReference type="InterPro" id="IPR017686">
    <property type="entry name" value="Phg/plasmid-like_prot"/>
</dbReference>
<dbReference type="Proteomes" id="UP000199501">
    <property type="component" value="Unassembled WGS sequence"/>
</dbReference>
<gene>
    <name evidence="1" type="ORF">SAMN05216174_101690</name>
</gene>
<dbReference type="RefSeq" id="WP_139190488.1">
    <property type="nucleotide sequence ID" value="NZ_FMZZ01000001.1"/>
</dbReference>
<dbReference type="EMBL" id="FMZZ01000001">
    <property type="protein sequence ID" value="SDC25385.1"/>
    <property type="molecule type" value="Genomic_DNA"/>
</dbReference>
<proteinExistence type="predicted"/>
<keyword evidence="2" id="KW-1185">Reference proteome</keyword>